<dbReference type="AlphaFoldDB" id="A0A413RDF5"/>
<evidence type="ECO:0000256" key="1">
    <source>
        <dbReference type="SAM" id="MobiDB-lite"/>
    </source>
</evidence>
<feature type="signal peptide" evidence="2">
    <location>
        <begin position="1"/>
        <end position="26"/>
    </location>
</feature>
<dbReference type="EMBL" id="QSFD01000001">
    <property type="protein sequence ID" value="RHA20810.1"/>
    <property type="molecule type" value="Genomic_DNA"/>
</dbReference>
<dbReference type="Proteomes" id="UP000284779">
    <property type="component" value="Unassembled WGS sequence"/>
</dbReference>
<comment type="caution">
    <text evidence="3">The sequence shown here is derived from an EMBL/GenBank/DDBJ whole genome shotgun (WGS) entry which is preliminary data.</text>
</comment>
<dbReference type="SUPFAM" id="SSF49785">
    <property type="entry name" value="Galactose-binding domain-like"/>
    <property type="match status" value="1"/>
</dbReference>
<proteinExistence type="predicted"/>
<accession>A0A413RDF5</accession>
<name>A0A413RDF5_9FIRM</name>
<evidence type="ECO:0000313" key="3">
    <source>
        <dbReference type="EMBL" id="RHA20810.1"/>
    </source>
</evidence>
<feature type="chain" id="PRO_5038772690" evidence="2">
    <location>
        <begin position="27"/>
        <end position="720"/>
    </location>
</feature>
<reference evidence="3 4" key="1">
    <citation type="submission" date="2018-08" db="EMBL/GenBank/DDBJ databases">
        <title>A genome reference for cultivated species of the human gut microbiota.</title>
        <authorList>
            <person name="Zou Y."/>
            <person name="Xue W."/>
            <person name="Luo G."/>
        </authorList>
    </citation>
    <scope>NUCLEOTIDE SEQUENCE [LARGE SCALE GENOMIC DNA]</scope>
    <source>
        <strain evidence="3 4">AM44-11BH</strain>
    </source>
</reference>
<keyword evidence="4" id="KW-1185">Reference proteome</keyword>
<dbReference type="InterPro" id="IPR008979">
    <property type="entry name" value="Galactose-bd-like_sf"/>
</dbReference>
<feature type="region of interest" description="Disordered" evidence="1">
    <location>
        <begin position="230"/>
        <end position="253"/>
    </location>
</feature>
<dbReference type="RefSeq" id="WP_117900238.1">
    <property type="nucleotide sequence ID" value="NZ_CATWJF010000004.1"/>
</dbReference>
<sequence>MNSKFKKIMAYSLSTALIVTSCFTMGLSKKTSQVKADETANTTSYEAVKSFDFSSGTQGWSATGFKSSNLSQTVTSSDGMLKLNSNFAGLANDLKADSTWGYSGGIGYYLSGGKYGATVATDYSSIVNVTYEVYCKEGEQQPIKFGIGFRPKGTSSAKVYAADTVNTSTVQIGEDNYTKYEVSIDTTPATSDLENRKITDYVFLRVSREDKTFTGDIYFDNILFNKVAEQESTDESTTTGETETTTEEETKKDTDIATITKNNDYIINFAEYNDNFIVGDTVTVKVTLDADSAYSAGIAGTLLNEGDVVGDNNWRSAVTWWVTDSDENKTVTKTATFKALSNSVNVQNWSSSDDVAIKIKDIKVSVEGEDKFVKIPLLGENESNPSYKFKLSDYNSNFTIGDKVKVTATLKSDKYFNGSMCQTIMLDGDTDYKWQGAASLEATFTKGEGYTGGDYEVIATGVFKPKYDSVWLTSWTNSNTNIRITDIKVEIVKEVKIDGTRVDNVVVGETYTLPSGDKAAIYGYYCDGVMYKQGEEVTVNDEIDFTSVKDITVTLANGAGIRTQDSAGMRFQASITADDTTMTVINKQDAITEGMLITAYNLYTGTGDHTLDLKSTYTTLNVENGVKGGWYAGKEGTYCGSIVNIQKENYIRKFMARAYVKIKYSDNTEEVIYSDVSNEPRTVRQVAKAYIADSNSNYGSLAEANKTLVDSFATAEGEEY</sequence>
<evidence type="ECO:0000313" key="4">
    <source>
        <dbReference type="Proteomes" id="UP000284779"/>
    </source>
</evidence>
<keyword evidence="2" id="KW-0732">Signal</keyword>
<protein>
    <submittedName>
        <fullName evidence="3">Uncharacterized protein</fullName>
    </submittedName>
</protein>
<dbReference type="Gene3D" id="2.60.120.260">
    <property type="entry name" value="Galactose-binding domain-like"/>
    <property type="match status" value="1"/>
</dbReference>
<evidence type="ECO:0000256" key="2">
    <source>
        <dbReference type="SAM" id="SignalP"/>
    </source>
</evidence>
<dbReference type="PROSITE" id="PS51257">
    <property type="entry name" value="PROKAR_LIPOPROTEIN"/>
    <property type="match status" value="1"/>
</dbReference>
<organism evidence="3 4">
    <name type="scientific">Eubacterium ventriosum</name>
    <dbReference type="NCBI Taxonomy" id="39496"/>
    <lineage>
        <taxon>Bacteria</taxon>
        <taxon>Bacillati</taxon>
        <taxon>Bacillota</taxon>
        <taxon>Clostridia</taxon>
        <taxon>Eubacteriales</taxon>
        <taxon>Eubacteriaceae</taxon>
        <taxon>Eubacterium</taxon>
    </lineage>
</organism>
<gene>
    <name evidence="3" type="ORF">DW944_01180</name>
</gene>